<feature type="transmembrane region" description="Helical" evidence="1">
    <location>
        <begin position="92"/>
        <end position="125"/>
    </location>
</feature>
<feature type="transmembrane region" description="Helical" evidence="1">
    <location>
        <begin position="185"/>
        <end position="207"/>
    </location>
</feature>
<reference evidence="2 3" key="1">
    <citation type="submission" date="2021-12" db="EMBL/GenBank/DDBJ databases">
        <title>Discovery of the Pendulisporaceae a myxobacterial family with distinct sporulation behavior and unique specialized metabolism.</title>
        <authorList>
            <person name="Garcia R."/>
            <person name="Popoff A."/>
            <person name="Bader C.D."/>
            <person name="Loehr J."/>
            <person name="Walesch S."/>
            <person name="Walt C."/>
            <person name="Boldt J."/>
            <person name="Bunk B."/>
            <person name="Haeckl F.J.F.P.J."/>
            <person name="Gunesch A.P."/>
            <person name="Birkelbach J."/>
            <person name="Nuebel U."/>
            <person name="Pietschmann T."/>
            <person name="Bach T."/>
            <person name="Mueller R."/>
        </authorList>
    </citation>
    <scope>NUCLEOTIDE SEQUENCE [LARGE SCALE GENOMIC DNA]</scope>
    <source>
        <strain evidence="2 3">MSr11954</strain>
    </source>
</reference>
<evidence type="ECO:0008006" key="4">
    <source>
        <dbReference type="Google" id="ProtNLM"/>
    </source>
</evidence>
<evidence type="ECO:0000256" key="1">
    <source>
        <dbReference type="SAM" id="Phobius"/>
    </source>
</evidence>
<feature type="transmembrane region" description="Helical" evidence="1">
    <location>
        <begin position="289"/>
        <end position="308"/>
    </location>
</feature>
<keyword evidence="3" id="KW-1185">Reference proteome</keyword>
<evidence type="ECO:0000313" key="3">
    <source>
        <dbReference type="Proteomes" id="UP001370348"/>
    </source>
</evidence>
<evidence type="ECO:0000313" key="2">
    <source>
        <dbReference type="EMBL" id="WXB13511.1"/>
    </source>
</evidence>
<organism evidence="2 3">
    <name type="scientific">Pendulispora albinea</name>
    <dbReference type="NCBI Taxonomy" id="2741071"/>
    <lineage>
        <taxon>Bacteria</taxon>
        <taxon>Pseudomonadati</taxon>
        <taxon>Myxococcota</taxon>
        <taxon>Myxococcia</taxon>
        <taxon>Myxococcales</taxon>
        <taxon>Sorangiineae</taxon>
        <taxon>Pendulisporaceae</taxon>
        <taxon>Pendulispora</taxon>
    </lineage>
</organism>
<feature type="transmembrane region" description="Helical" evidence="1">
    <location>
        <begin position="137"/>
        <end position="154"/>
    </location>
</feature>
<feature type="transmembrane region" description="Helical" evidence="1">
    <location>
        <begin position="219"/>
        <end position="237"/>
    </location>
</feature>
<proteinExistence type="predicted"/>
<sequence>MEARPRSKNDVLLRIGALLGLATLLALLAAVAFDLAFAVRFFGHRVLLYGEAEPLHEAVRLQAKLPLYTDPVAGAFDQGPFPVRAYVVYLPIWSWVLSLAPGGSLVMAAQGIAGLTWFGTLAALAATARPSSRPGGWVAAAWAGGIWVVTLFATCGRPDSVAVALAGYAFARGVRAGRLDARSGVLFALAFWLKPNVLGLALGAGVAELLQAPRRAMRALAAGLVVSVVVVLGLRYVSEGQWWAHLTRTLDQGMDLAFWWDQVSRRLLFAFPAIAALGVAWAQRKTESGRIALGGLAVGLAWAVFALGKRGSASNYWMEPAMGAVAVVSSLRPVELAPRAKVAFSAALFFHAIWLLAATAIGVLEAFEKEPQRVALLERARATCIERPGDIVLGDRPGIEFAIDGHIVTTPFATQHLARIGRFPVQTWAGDVRRREARCIVVEGGVLDSPAPGLFPPEVHAALRERFVFAEAAGGFRLYRAKDEPADRAAVAPNP</sequence>
<dbReference type="EMBL" id="CP089984">
    <property type="protein sequence ID" value="WXB13511.1"/>
    <property type="molecule type" value="Genomic_DNA"/>
</dbReference>
<feature type="transmembrane region" description="Helical" evidence="1">
    <location>
        <begin position="342"/>
        <end position="364"/>
    </location>
</feature>
<keyword evidence="1" id="KW-0472">Membrane</keyword>
<feature type="transmembrane region" description="Helical" evidence="1">
    <location>
        <begin position="263"/>
        <end position="282"/>
    </location>
</feature>
<keyword evidence="1" id="KW-1133">Transmembrane helix</keyword>
<name>A0ABZ2LWM2_9BACT</name>
<dbReference type="RefSeq" id="WP_394823123.1">
    <property type="nucleotide sequence ID" value="NZ_CP089984.1"/>
</dbReference>
<dbReference type="Proteomes" id="UP001370348">
    <property type="component" value="Chromosome"/>
</dbReference>
<protein>
    <recommendedName>
        <fullName evidence="4">DUF2029 domain-containing protein</fullName>
    </recommendedName>
</protein>
<gene>
    <name evidence="2" type="ORF">LZC94_37420</name>
</gene>
<accession>A0ABZ2LWM2</accession>
<keyword evidence="1" id="KW-0812">Transmembrane</keyword>